<comment type="function">
    <text evidence="8">Zinc phosphodiesterase, which displays some tRNA 3'-processing endonuclease activity. Probably involved in tRNA maturation, by removing a 3'-trailer from precursor tRNA.</text>
</comment>
<keyword evidence="2 8" id="KW-0819">tRNA processing</keyword>
<evidence type="ECO:0000256" key="1">
    <source>
        <dbReference type="ARBA" id="ARBA00011738"/>
    </source>
</evidence>
<feature type="binding site" evidence="8">
    <location>
        <position position="63"/>
    </location>
    <ligand>
        <name>Zn(2+)</name>
        <dbReference type="ChEBI" id="CHEBI:29105"/>
        <label>1</label>
        <note>catalytic</note>
    </ligand>
</feature>
<evidence type="ECO:0000256" key="8">
    <source>
        <dbReference type="HAMAP-Rule" id="MF_01818"/>
    </source>
</evidence>
<comment type="subunit">
    <text evidence="1 8">Homodimer.</text>
</comment>
<proteinExistence type="inferred from homology"/>
<dbReference type="PANTHER" id="PTHR46018:SF2">
    <property type="entry name" value="ZINC PHOSPHODIESTERASE ELAC PROTEIN 1"/>
    <property type="match status" value="1"/>
</dbReference>
<dbReference type="HAMAP" id="MF_01818">
    <property type="entry name" value="RNase_Z_BN"/>
    <property type="match status" value="1"/>
</dbReference>
<dbReference type="PANTHER" id="PTHR46018">
    <property type="entry name" value="ZINC PHOSPHODIESTERASE ELAC PROTEIN 1"/>
    <property type="match status" value="1"/>
</dbReference>
<comment type="cofactor">
    <cofactor evidence="8">
        <name>Zn(2+)</name>
        <dbReference type="ChEBI" id="CHEBI:29105"/>
    </cofactor>
    <text evidence="8">Binds 2 Zn(2+) ions.</text>
</comment>
<gene>
    <name evidence="8" type="primary">rnz</name>
    <name evidence="9" type="ORF">FYJ45_24195</name>
</gene>
<protein>
    <recommendedName>
        <fullName evidence="8">Ribonuclease Z</fullName>
        <shortName evidence="8">RNase Z</shortName>
        <ecNumber evidence="8">3.1.26.11</ecNumber>
    </recommendedName>
    <alternativeName>
        <fullName evidence="8">tRNA 3 endonuclease</fullName>
    </alternativeName>
    <alternativeName>
        <fullName evidence="8">tRNase Z</fullName>
    </alternativeName>
</protein>
<dbReference type="InterPro" id="IPR013471">
    <property type="entry name" value="RNase_Z/BN"/>
</dbReference>
<feature type="binding site" evidence="8">
    <location>
        <position position="61"/>
    </location>
    <ligand>
        <name>Zn(2+)</name>
        <dbReference type="ChEBI" id="CHEBI:29105"/>
        <label>1</label>
        <note>catalytic</note>
    </ligand>
</feature>
<dbReference type="CDD" id="cd07717">
    <property type="entry name" value="RNaseZ_ZiPD-like_MBL-fold"/>
    <property type="match status" value="1"/>
</dbReference>
<dbReference type="EC" id="3.1.26.11" evidence="8"/>
<evidence type="ECO:0000256" key="5">
    <source>
        <dbReference type="ARBA" id="ARBA00022759"/>
    </source>
</evidence>
<feature type="binding site" evidence="8">
    <location>
        <position position="66"/>
    </location>
    <ligand>
        <name>Zn(2+)</name>
        <dbReference type="ChEBI" id="CHEBI:29105"/>
        <label>2</label>
        <note>catalytic</note>
    </ligand>
</feature>
<dbReference type="RefSeq" id="WP_154467563.1">
    <property type="nucleotide sequence ID" value="NZ_DBFWSC010000407.1"/>
</dbReference>
<dbReference type="Gene3D" id="3.60.15.10">
    <property type="entry name" value="Ribonuclease Z/Hydroxyacylglutathione hydrolase-like"/>
    <property type="match status" value="1"/>
</dbReference>
<dbReference type="GO" id="GO:0008270">
    <property type="term" value="F:zinc ion binding"/>
    <property type="evidence" value="ECO:0007669"/>
    <property type="project" value="UniProtKB-UniRule"/>
</dbReference>
<feature type="binding site" evidence="8">
    <location>
        <position position="138"/>
    </location>
    <ligand>
        <name>Zn(2+)</name>
        <dbReference type="ChEBI" id="CHEBI:29105"/>
        <label>1</label>
        <note>catalytic</note>
    </ligand>
</feature>
<keyword evidence="6 8" id="KW-0378">Hydrolase</keyword>
<dbReference type="EMBL" id="VUMI01000059">
    <property type="protein sequence ID" value="MSS91225.1"/>
    <property type="molecule type" value="Genomic_DNA"/>
</dbReference>
<dbReference type="SUPFAM" id="SSF56281">
    <property type="entry name" value="Metallo-hydrolase/oxidoreductase"/>
    <property type="match status" value="1"/>
</dbReference>
<dbReference type="NCBIfam" id="NF000801">
    <property type="entry name" value="PRK00055.1-3"/>
    <property type="match status" value="1"/>
</dbReference>
<evidence type="ECO:0000256" key="4">
    <source>
        <dbReference type="ARBA" id="ARBA00022723"/>
    </source>
</evidence>
<keyword evidence="5 8" id="KW-0255">Endonuclease</keyword>
<keyword evidence="10" id="KW-1185">Reference proteome</keyword>
<evidence type="ECO:0000256" key="3">
    <source>
        <dbReference type="ARBA" id="ARBA00022722"/>
    </source>
</evidence>
<dbReference type="InterPro" id="IPR036866">
    <property type="entry name" value="RibonucZ/Hydroxyglut_hydro"/>
</dbReference>
<sequence length="305" mass="34270">MLDVCLLGTGGMMPLPYRWLTSLMARYNGKSIMIDCGEGTQIAMKEKGWSPKPVDIICFTHYHADHISGLPGMLLTMGNAERTEPLLLIGPKGLTRVVNALRVIAPELPFAIECMELTENEQSIPLDGFRIEAFRVNHNVICYGYNIVIERGGRFLLEKAQSLGIPKQYWNRLQKGETIETPEGLLTPDMVLGPPRKGIKLTYCTDTRPTEGIVKNAAGADLFICEGMYGEPEKKEKAKEYKHMTFLEAADMAKRAQVKQMWLTHYSPSLIRPEDYMDGVRKIFPQAAVGKDGKSIDLLFEEEQQ</sequence>
<name>A0A6N7WN72_9FIRM</name>
<evidence type="ECO:0000313" key="10">
    <source>
        <dbReference type="Proteomes" id="UP000436047"/>
    </source>
</evidence>
<dbReference type="Proteomes" id="UP000436047">
    <property type="component" value="Unassembled WGS sequence"/>
</dbReference>
<keyword evidence="4 8" id="KW-0479">Metal-binding</keyword>
<evidence type="ECO:0000313" key="9">
    <source>
        <dbReference type="EMBL" id="MSS91225.1"/>
    </source>
</evidence>
<dbReference type="GO" id="GO:0042781">
    <property type="term" value="F:3'-tRNA processing endoribonuclease activity"/>
    <property type="evidence" value="ECO:0007669"/>
    <property type="project" value="UniProtKB-UniRule"/>
</dbReference>
<keyword evidence="7 8" id="KW-0862">Zinc</keyword>
<organism evidence="9 10">
    <name type="scientific">Eisenbergiella porci</name>
    <dbReference type="NCBI Taxonomy" id="2652274"/>
    <lineage>
        <taxon>Bacteria</taxon>
        <taxon>Bacillati</taxon>
        <taxon>Bacillota</taxon>
        <taxon>Clostridia</taxon>
        <taxon>Lachnospirales</taxon>
        <taxon>Lachnospiraceae</taxon>
        <taxon>Eisenbergiella</taxon>
    </lineage>
</organism>
<reference evidence="9 10" key="1">
    <citation type="submission" date="2019-08" db="EMBL/GenBank/DDBJ databases">
        <title>In-depth cultivation of the pig gut microbiome towards novel bacterial diversity and tailored functional studies.</title>
        <authorList>
            <person name="Wylensek D."/>
            <person name="Hitch T.C.A."/>
            <person name="Clavel T."/>
        </authorList>
    </citation>
    <scope>NUCLEOTIDE SEQUENCE [LARGE SCALE GENOMIC DNA]</scope>
    <source>
        <strain evidence="9 10">WCA-389-WT-23B</strain>
    </source>
</reference>
<dbReference type="Pfam" id="PF23023">
    <property type="entry name" value="Anti-Pycsar_Apyc1"/>
    <property type="match status" value="1"/>
</dbReference>
<evidence type="ECO:0000256" key="2">
    <source>
        <dbReference type="ARBA" id="ARBA00022694"/>
    </source>
</evidence>
<evidence type="ECO:0000256" key="7">
    <source>
        <dbReference type="ARBA" id="ARBA00022833"/>
    </source>
</evidence>
<evidence type="ECO:0000256" key="6">
    <source>
        <dbReference type="ARBA" id="ARBA00022801"/>
    </source>
</evidence>
<dbReference type="AlphaFoldDB" id="A0A6N7WN72"/>
<feature type="binding site" evidence="8">
    <location>
        <position position="65"/>
    </location>
    <ligand>
        <name>Zn(2+)</name>
        <dbReference type="ChEBI" id="CHEBI:29105"/>
        <label>2</label>
        <note>catalytic</note>
    </ligand>
</feature>
<feature type="binding site" evidence="8">
    <location>
        <position position="206"/>
    </location>
    <ligand>
        <name>Zn(2+)</name>
        <dbReference type="ChEBI" id="CHEBI:29105"/>
        <label>1</label>
        <note>catalytic</note>
    </ligand>
</feature>
<feature type="active site" description="Proton acceptor" evidence="8">
    <location>
        <position position="65"/>
    </location>
</feature>
<dbReference type="NCBIfam" id="TIGR02651">
    <property type="entry name" value="RNase_Z"/>
    <property type="match status" value="1"/>
</dbReference>
<comment type="similarity">
    <text evidence="8">Belongs to the RNase Z family.</text>
</comment>
<comment type="catalytic activity">
    <reaction evidence="8">
        <text>Endonucleolytic cleavage of RNA, removing extra 3' nucleotides from tRNA precursor, generating 3' termini of tRNAs. A 3'-hydroxy group is left at the tRNA terminus and a 5'-phosphoryl group is left at the trailer molecule.</text>
        <dbReference type="EC" id="3.1.26.11"/>
    </reaction>
</comment>
<dbReference type="GeneID" id="86056106"/>
<feature type="binding site" evidence="8">
    <location>
        <position position="206"/>
    </location>
    <ligand>
        <name>Zn(2+)</name>
        <dbReference type="ChEBI" id="CHEBI:29105"/>
        <label>2</label>
        <note>catalytic</note>
    </ligand>
</feature>
<accession>A0A6N7WN72</accession>
<feature type="binding site" evidence="8">
    <location>
        <position position="265"/>
    </location>
    <ligand>
        <name>Zn(2+)</name>
        <dbReference type="ChEBI" id="CHEBI:29105"/>
        <label>2</label>
        <note>catalytic</note>
    </ligand>
</feature>
<comment type="caution">
    <text evidence="9">The sequence shown here is derived from an EMBL/GenBank/DDBJ whole genome shotgun (WGS) entry which is preliminary data.</text>
</comment>
<keyword evidence="3 8" id="KW-0540">Nuclease</keyword>